<evidence type="ECO:0000256" key="5">
    <source>
        <dbReference type="PROSITE-ProRule" id="PRU01240"/>
    </source>
</evidence>
<evidence type="ECO:0000256" key="7">
    <source>
        <dbReference type="SAM" id="SignalP"/>
    </source>
</evidence>
<protein>
    <submittedName>
        <fullName evidence="9">S8 family serine peptidase</fullName>
    </submittedName>
</protein>
<dbReference type="Proteomes" id="UP001589693">
    <property type="component" value="Unassembled WGS sequence"/>
</dbReference>
<evidence type="ECO:0000313" key="9">
    <source>
        <dbReference type="EMBL" id="MFB9908685.1"/>
    </source>
</evidence>
<dbReference type="PROSITE" id="PS00138">
    <property type="entry name" value="SUBTILASE_SER"/>
    <property type="match status" value="1"/>
</dbReference>
<feature type="active site" description="Charge relay system" evidence="5">
    <location>
        <position position="298"/>
    </location>
</feature>
<dbReference type="PANTHER" id="PTHR43399">
    <property type="entry name" value="SUBTILISIN-RELATED"/>
    <property type="match status" value="1"/>
</dbReference>
<feature type="domain" description="Peptidase S8/S53" evidence="8">
    <location>
        <begin position="269"/>
        <end position="537"/>
    </location>
</feature>
<dbReference type="Gene3D" id="3.40.50.200">
    <property type="entry name" value="Peptidase S8/S53 domain"/>
    <property type="match status" value="1"/>
</dbReference>
<keyword evidence="7" id="KW-0732">Signal</keyword>
<evidence type="ECO:0000256" key="1">
    <source>
        <dbReference type="ARBA" id="ARBA00011073"/>
    </source>
</evidence>
<dbReference type="SUPFAM" id="SSF52743">
    <property type="entry name" value="Subtilisin-like"/>
    <property type="match status" value="1"/>
</dbReference>
<feature type="active site" description="Charge relay system" evidence="5">
    <location>
        <position position="271"/>
    </location>
</feature>
<dbReference type="Pfam" id="PF00082">
    <property type="entry name" value="Peptidase_S8"/>
    <property type="match status" value="1"/>
</dbReference>
<feature type="signal peptide" evidence="7">
    <location>
        <begin position="1"/>
        <end position="25"/>
    </location>
</feature>
<comment type="similarity">
    <text evidence="1 5">Belongs to the peptidase S8 family.</text>
</comment>
<dbReference type="InterPro" id="IPR023828">
    <property type="entry name" value="Peptidase_S8_Ser-AS"/>
</dbReference>
<organism evidence="9 10">
    <name type="scientific">Allokutzneria oryzae</name>
    <dbReference type="NCBI Taxonomy" id="1378989"/>
    <lineage>
        <taxon>Bacteria</taxon>
        <taxon>Bacillati</taxon>
        <taxon>Actinomycetota</taxon>
        <taxon>Actinomycetes</taxon>
        <taxon>Pseudonocardiales</taxon>
        <taxon>Pseudonocardiaceae</taxon>
        <taxon>Allokutzneria</taxon>
    </lineage>
</organism>
<keyword evidence="3 5" id="KW-0378">Hydrolase</keyword>
<dbReference type="PROSITE" id="PS51892">
    <property type="entry name" value="SUBTILASE"/>
    <property type="match status" value="1"/>
</dbReference>
<comment type="caution">
    <text evidence="9">The sequence shown here is derived from an EMBL/GenBank/DDBJ whole genome shotgun (WGS) entry which is preliminary data.</text>
</comment>
<dbReference type="SUPFAM" id="SSF49785">
    <property type="entry name" value="Galactose-binding domain-like"/>
    <property type="match status" value="1"/>
</dbReference>
<dbReference type="PANTHER" id="PTHR43399:SF4">
    <property type="entry name" value="CELL WALL-ASSOCIATED PROTEASE"/>
    <property type="match status" value="1"/>
</dbReference>
<dbReference type="InterPro" id="IPR008979">
    <property type="entry name" value="Galactose-bd-like_sf"/>
</dbReference>
<dbReference type="RefSeq" id="WP_377860607.1">
    <property type="nucleotide sequence ID" value="NZ_JBHLZU010000027.1"/>
</dbReference>
<evidence type="ECO:0000259" key="8">
    <source>
        <dbReference type="Pfam" id="PF00082"/>
    </source>
</evidence>
<feature type="region of interest" description="Disordered" evidence="6">
    <location>
        <begin position="410"/>
        <end position="432"/>
    </location>
</feature>
<dbReference type="Gene3D" id="2.60.120.380">
    <property type="match status" value="1"/>
</dbReference>
<dbReference type="EMBL" id="JBHLZU010000027">
    <property type="protein sequence ID" value="MFB9908685.1"/>
    <property type="molecule type" value="Genomic_DNA"/>
</dbReference>
<gene>
    <name evidence="9" type="ORF">ACFFQA_32515</name>
</gene>
<feature type="active site" description="Charge relay system" evidence="5">
    <location>
        <position position="467"/>
    </location>
</feature>
<keyword evidence="2 5" id="KW-0645">Protease</keyword>
<dbReference type="InterPro" id="IPR015500">
    <property type="entry name" value="Peptidase_S8_subtilisin-rel"/>
</dbReference>
<evidence type="ECO:0000256" key="2">
    <source>
        <dbReference type="ARBA" id="ARBA00022670"/>
    </source>
</evidence>
<name>A0ABV6A7S0_9PSEU</name>
<keyword evidence="10" id="KW-1185">Reference proteome</keyword>
<evidence type="ECO:0000256" key="3">
    <source>
        <dbReference type="ARBA" id="ARBA00022801"/>
    </source>
</evidence>
<evidence type="ECO:0000313" key="10">
    <source>
        <dbReference type="Proteomes" id="UP001589693"/>
    </source>
</evidence>
<sequence length="689" mass="73488">MRRSRRALMVAATATSVLLSLGVVSANGQTAGEQIRLVGDNSFSVSLDGGKTWSRQLPTAKKIQLVNRTFDPKSASAARNAPTGELSAAETGAYLVQFTAAPLDSQRKELRGLGARIGAFIPDYAYVVRMDRATSEKVAELGYVRWVGAYQPGDKLSPGLNESVRAKQRIPQQRYLLTLVDSDAADQQALVAEIGKLGGKVEVASASRQHVEATLTHDQLLTVAKRAEVLAAEKTTEIGTDMDIARQDVGATTIETAGGYKGEGVRGEVMDSGLRTTHQEFQKNPPIMHTANGSSPSHGTSTYGEIFASGVSAKHRGLLPEGQGIYAAYQQPDRYKHTQELVDPAGKYRAVFQSNSWGSSLTTAYTAVSSAFDKTIFDTDMFICNSQSNAGTQQSRPEAWAKNVLSVGGQNHKNTLDRSDDQWNRSASIGPAADGRIKPDVSHYYDNIDTTSSTSDTSYTPSFGGTSGATPITCGTAGLAFQMWADGVFDGGPGKKRDVFDSRPHAATMKALLINTANQYPFSGENHDLTRVHQGWGTASVGNMYEQAKANGWKLPVLVNETEVLTVGKSKTYEVTTDGSQPLKATLAYSDPEAAPTAAKTLVNDLTLKVTAPDGTVYWGNNGLRAGNFSTPGGSADTLNNVENVLIEKPAAGTWKIEVSADAINADGHKETPETDADFALVVTAKTTS</sequence>
<dbReference type="InterPro" id="IPR006311">
    <property type="entry name" value="TAT_signal"/>
</dbReference>
<feature type="chain" id="PRO_5046083773" evidence="7">
    <location>
        <begin position="26"/>
        <end position="689"/>
    </location>
</feature>
<evidence type="ECO:0000256" key="4">
    <source>
        <dbReference type="ARBA" id="ARBA00022825"/>
    </source>
</evidence>
<keyword evidence="4 5" id="KW-0720">Serine protease</keyword>
<dbReference type="PRINTS" id="PR00723">
    <property type="entry name" value="SUBTILISIN"/>
</dbReference>
<accession>A0ABV6A7S0</accession>
<dbReference type="PROSITE" id="PS51318">
    <property type="entry name" value="TAT"/>
    <property type="match status" value="1"/>
</dbReference>
<proteinExistence type="inferred from homology"/>
<feature type="compositionally biased region" description="Basic and acidic residues" evidence="6">
    <location>
        <begin position="414"/>
        <end position="423"/>
    </location>
</feature>
<dbReference type="InterPro" id="IPR000209">
    <property type="entry name" value="Peptidase_S8/S53_dom"/>
</dbReference>
<reference evidence="9 10" key="1">
    <citation type="submission" date="2024-09" db="EMBL/GenBank/DDBJ databases">
        <authorList>
            <person name="Sun Q."/>
            <person name="Mori K."/>
        </authorList>
    </citation>
    <scope>NUCLEOTIDE SEQUENCE [LARGE SCALE GENOMIC DNA]</scope>
    <source>
        <strain evidence="9 10">TBRC 7907</strain>
    </source>
</reference>
<evidence type="ECO:0000256" key="6">
    <source>
        <dbReference type="SAM" id="MobiDB-lite"/>
    </source>
</evidence>
<dbReference type="InterPro" id="IPR051048">
    <property type="entry name" value="Peptidase_S8/S53_subtilisin"/>
</dbReference>
<dbReference type="InterPro" id="IPR036852">
    <property type="entry name" value="Peptidase_S8/S53_dom_sf"/>
</dbReference>